<proteinExistence type="predicted"/>
<dbReference type="STRING" id="1423750.FC89_GL002287"/>
<comment type="caution">
    <text evidence="4">The sequence shown here is derived from an EMBL/GenBank/DDBJ whole genome shotgun (WGS) entry which is preliminary data.</text>
</comment>
<evidence type="ECO:0000313" key="4">
    <source>
        <dbReference type="EMBL" id="KRM04598.1"/>
    </source>
</evidence>
<accession>A0A0R1VPM3</accession>
<dbReference type="Gene3D" id="3.90.180.10">
    <property type="entry name" value="Medium-chain alcohol dehydrogenases, catalytic domain"/>
    <property type="match status" value="1"/>
</dbReference>
<evidence type="ECO:0000256" key="1">
    <source>
        <dbReference type="ARBA" id="ARBA00023002"/>
    </source>
</evidence>
<feature type="domain" description="Alcohol dehydrogenase-like N-terminal" evidence="3">
    <location>
        <begin position="15"/>
        <end position="120"/>
    </location>
</feature>
<dbReference type="Gene3D" id="3.40.50.720">
    <property type="entry name" value="NAD(P)-binding Rossmann-like Domain"/>
    <property type="match status" value="1"/>
</dbReference>
<dbReference type="Pfam" id="PF08240">
    <property type="entry name" value="ADH_N"/>
    <property type="match status" value="1"/>
</dbReference>
<gene>
    <name evidence="4" type="ORF">FC89_GL002287</name>
</gene>
<evidence type="ECO:0000259" key="3">
    <source>
        <dbReference type="Pfam" id="PF08240"/>
    </source>
</evidence>
<dbReference type="AlphaFoldDB" id="A0A0R1VPM3"/>
<sequence>MIEFSEQPEPFVQSSDEVKIKVIYSTIGIQDLRLKRQWDFYSKEGVAGYEMAGVITGVGSLAQNHGWQIGQAVSGTVVQFCGKCQACKQHQEQNCLQLRVKSGTLCPYIVWKDDQLVHLPTNISFAAGCLLEPVAVVKMAYNKLHVNDADRICILGGDFNGLVLLQLIKLYTQAFVVIVENKAKNKMLAQKFGADQIIDPLDTNFETELLKLSDFIGFNKTVLTTSKYPELISTMINSTARGGLFLTTVYFDQQQQIAINSIKFFAMNLTIMSSFLYTKKLLQNTATLLSQLDLKSLICREFSFSAALTAYSIEQKRLYPRIGIKVNDPDLLVYDE</sequence>
<evidence type="ECO:0000313" key="5">
    <source>
        <dbReference type="Proteomes" id="UP000051451"/>
    </source>
</evidence>
<dbReference type="EMBL" id="AZGB01000027">
    <property type="protein sequence ID" value="KRM04598.1"/>
    <property type="molecule type" value="Genomic_DNA"/>
</dbReference>
<dbReference type="PATRIC" id="fig|1423750.3.peg.2325"/>
<dbReference type="PANTHER" id="PTHR43401">
    <property type="entry name" value="L-THREONINE 3-DEHYDROGENASE"/>
    <property type="match status" value="1"/>
</dbReference>
<protein>
    <submittedName>
        <fullName evidence="4">Uncharacterized protein</fullName>
    </submittedName>
</protein>
<dbReference type="Pfam" id="PF00107">
    <property type="entry name" value="ADH_zinc_N"/>
    <property type="match status" value="1"/>
</dbReference>
<keyword evidence="1" id="KW-0560">Oxidoreductase</keyword>
<organism evidence="4 5">
    <name type="scientific">Liquorilactobacillus ghanensis DSM 18630</name>
    <dbReference type="NCBI Taxonomy" id="1423750"/>
    <lineage>
        <taxon>Bacteria</taxon>
        <taxon>Bacillati</taxon>
        <taxon>Bacillota</taxon>
        <taxon>Bacilli</taxon>
        <taxon>Lactobacillales</taxon>
        <taxon>Lactobacillaceae</taxon>
        <taxon>Liquorilactobacillus</taxon>
    </lineage>
</organism>
<dbReference type="PANTHER" id="PTHR43401:SF2">
    <property type="entry name" value="L-THREONINE 3-DEHYDROGENASE"/>
    <property type="match status" value="1"/>
</dbReference>
<feature type="domain" description="Alcohol dehydrogenase-like C-terminal" evidence="2">
    <location>
        <begin position="161"/>
        <end position="287"/>
    </location>
</feature>
<name>A0A0R1VPM3_9LACO</name>
<dbReference type="InterPro" id="IPR036291">
    <property type="entry name" value="NAD(P)-bd_dom_sf"/>
</dbReference>
<dbReference type="InterPro" id="IPR013149">
    <property type="entry name" value="ADH-like_C"/>
</dbReference>
<dbReference type="InterPro" id="IPR013154">
    <property type="entry name" value="ADH-like_N"/>
</dbReference>
<reference evidence="4 5" key="1">
    <citation type="journal article" date="2015" name="Genome Announc.">
        <title>Expanding the biotechnology potential of lactobacilli through comparative genomics of 213 strains and associated genera.</title>
        <authorList>
            <person name="Sun Z."/>
            <person name="Harris H.M."/>
            <person name="McCann A."/>
            <person name="Guo C."/>
            <person name="Argimon S."/>
            <person name="Zhang W."/>
            <person name="Yang X."/>
            <person name="Jeffery I.B."/>
            <person name="Cooney J.C."/>
            <person name="Kagawa T.F."/>
            <person name="Liu W."/>
            <person name="Song Y."/>
            <person name="Salvetti E."/>
            <person name="Wrobel A."/>
            <person name="Rasinkangas P."/>
            <person name="Parkhill J."/>
            <person name="Rea M.C."/>
            <person name="O'Sullivan O."/>
            <person name="Ritari J."/>
            <person name="Douillard F.P."/>
            <person name="Paul Ross R."/>
            <person name="Yang R."/>
            <person name="Briner A.E."/>
            <person name="Felis G.E."/>
            <person name="de Vos W.M."/>
            <person name="Barrangou R."/>
            <person name="Klaenhammer T.R."/>
            <person name="Caufield P.W."/>
            <person name="Cui Y."/>
            <person name="Zhang H."/>
            <person name="O'Toole P.W."/>
        </authorList>
    </citation>
    <scope>NUCLEOTIDE SEQUENCE [LARGE SCALE GENOMIC DNA]</scope>
    <source>
        <strain evidence="4 5">DSM 18630</strain>
    </source>
</reference>
<dbReference type="InterPro" id="IPR011032">
    <property type="entry name" value="GroES-like_sf"/>
</dbReference>
<keyword evidence="5" id="KW-1185">Reference proteome</keyword>
<evidence type="ECO:0000259" key="2">
    <source>
        <dbReference type="Pfam" id="PF00107"/>
    </source>
</evidence>
<dbReference type="GO" id="GO:0016491">
    <property type="term" value="F:oxidoreductase activity"/>
    <property type="evidence" value="ECO:0007669"/>
    <property type="project" value="UniProtKB-KW"/>
</dbReference>
<dbReference type="Proteomes" id="UP000051451">
    <property type="component" value="Unassembled WGS sequence"/>
</dbReference>
<dbReference type="SUPFAM" id="SSF50129">
    <property type="entry name" value="GroES-like"/>
    <property type="match status" value="1"/>
</dbReference>
<dbReference type="InterPro" id="IPR050129">
    <property type="entry name" value="Zn_alcohol_dh"/>
</dbReference>
<dbReference type="SUPFAM" id="SSF51735">
    <property type="entry name" value="NAD(P)-binding Rossmann-fold domains"/>
    <property type="match status" value="1"/>
</dbReference>